<evidence type="ECO:0000256" key="4">
    <source>
        <dbReference type="ARBA" id="ARBA00022932"/>
    </source>
</evidence>
<dbReference type="AlphaFoldDB" id="A0A4R9GGI3"/>
<reference evidence="5" key="1">
    <citation type="journal article" date="2019" name="PLoS Negl. Trop. Dis.">
        <title>Revisiting the worldwide diversity of Leptospira species in the environment.</title>
        <authorList>
            <person name="Vincent A.T."/>
            <person name="Schiettekatte O."/>
            <person name="Bourhy P."/>
            <person name="Veyrier F.J."/>
            <person name="Picardeau M."/>
        </authorList>
    </citation>
    <scope>NUCLEOTIDE SEQUENCE [LARGE SCALE GENOMIC DNA]</scope>
    <source>
        <strain evidence="5">SSW15</strain>
    </source>
</reference>
<dbReference type="OrthoDB" id="334815at2"/>
<name>A0A4R9GGI3_9LEPT</name>
<dbReference type="RefSeq" id="WP_135767140.1">
    <property type="nucleotide sequence ID" value="NZ_RQET01000004.1"/>
</dbReference>
<dbReference type="GO" id="GO:0003677">
    <property type="term" value="F:DNA binding"/>
    <property type="evidence" value="ECO:0007669"/>
    <property type="project" value="InterPro"/>
</dbReference>
<dbReference type="PANTHER" id="PTHR34388:SF1">
    <property type="entry name" value="DNA POLYMERASE III SUBUNIT DELTA"/>
    <property type="match status" value="1"/>
</dbReference>
<dbReference type="GO" id="GO:0006261">
    <property type="term" value="P:DNA-templated DNA replication"/>
    <property type="evidence" value="ECO:0007669"/>
    <property type="project" value="TreeGrafter"/>
</dbReference>
<keyword evidence="4" id="KW-0239">DNA-directed DNA polymerase</keyword>
<keyword evidence="6" id="KW-1185">Reference proteome</keyword>
<organism evidence="5 6">
    <name type="scientific">Leptospira fletcheri</name>
    <dbReference type="NCBI Taxonomy" id="2484981"/>
    <lineage>
        <taxon>Bacteria</taxon>
        <taxon>Pseudomonadati</taxon>
        <taxon>Spirochaetota</taxon>
        <taxon>Spirochaetia</taxon>
        <taxon>Leptospirales</taxon>
        <taxon>Leptospiraceae</taxon>
        <taxon>Leptospira</taxon>
    </lineage>
</organism>
<evidence type="ECO:0000313" key="6">
    <source>
        <dbReference type="Proteomes" id="UP000298458"/>
    </source>
</evidence>
<keyword evidence="1" id="KW-0808">Transferase</keyword>
<dbReference type="PANTHER" id="PTHR34388">
    <property type="entry name" value="DNA POLYMERASE III SUBUNIT DELTA"/>
    <property type="match status" value="1"/>
</dbReference>
<sequence length="361" mass="41832">MALATRESSSGMYENLLDFLHKTKGKIDDFPQVLFAVTEDSYEFGLVSDLYKDALKKSGDAYEVVVFVSEPGDLEKFQGEVSNLDMFAARKLFVIKSGTNFFKPLLGKGKTKTGAKSHFSSLPDSVKIVVHYDHWDISKELLSLFGTEVRYFKSGKIFPDKRKEAVLKACKELDLRLDAQAEEEFLLKINPTAGSYLRNLEKLKLYLGKKSFTAEDLKEVLFQTSEFSAPETVDHFFERDMVRFTKEFSKFKIGKDSLLLFLALLKDHTDRLRKFKMISRFYEKVLSEKEQSDLLGMQNYSPARKSHTLRRLRKESSSFSDKDILDIYDFVIDINKKSKTGSEKEETVYYFLRKAEEFFRR</sequence>
<dbReference type="InterPro" id="IPR005790">
    <property type="entry name" value="DNA_polIII_delta"/>
</dbReference>
<keyword evidence="3" id="KW-0235">DNA replication</keyword>
<dbReference type="NCBIfam" id="TIGR01128">
    <property type="entry name" value="holA"/>
    <property type="match status" value="1"/>
</dbReference>
<evidence type="ECO:0000313" key="5">
    <source>
        <dbReference type="EMBL" id="TGK11737.1"/>
    </source>
</evidence>
<gene>
    <name evidence="5" type="ORF">EHO60_05430</name>
</gene>
<dbReference type="GO" id="GO:0003887">
    <property type="term" value="F:DNA-directed DNA polymerase activity"/>
    <property type="evidence" value="ECO:0007669"/>
    <property type="project" value="UniProtKB-KW"/>
</dbReference>
<comment type="caution">
    <text evidence="5">The sequence shown here is derived from an EMBL/GenBank/DDBJ whole genome shotgun (WGS) entry which is preliminary data.</text>
</comment>
<evidence type="ECO:0000256" key="2">
    <source>
        <dbReference type="ARBA" id="ARBA00022695"/>
    </source>
</evidence>
<keyword evidence="2" id="KW-0548">Nucleotidyltransferase</keyword>
<dbReference type="EMBL" id="RQET01000004">
    <property type="protein sequence ID" value="TGK11737.1"/>
    <property type="molecule type" value="Genomic_DNA"/>
</dbReference>
<protein>
    <submittedName>
        <fullName evidence="5">DNA polymerase III subunit delta</fullName>
    </submittedName>
</protein>
<dbReference type="Proteomes" id="UP000298458">
    <property type="component" value="Unassembled WGS sequence"/>
</dbReference>
<evidence type="ECO:0000256" key="1">
    <source>
        <dbReference type="ARBA" id="ARBA00022679"/>
    </source>
</evidence>
<accession>A0A4R9GGI3</accession>
<evidence type="ECO:0000256" key="3">
    <source>
        <dbReference type="ARBA" id="ARBA00022705"/>
    </source>
</evidence>
<proteinExistence type="predicted"/>
<dbReference type="GO" id="GO:0009360">
    <property type="term" value="C:DNA polymerase III complex"/>
    <property type="evidence" value="ECO:0007669"/>
    <property type="project" value="TreeGrafter"/>
</dbReference>